<accession>A0A5N7A3I1</accession>
<feature type="signal peptide" evidence="6">
    <location>
        <begin position="1"/>
        <end position="19"/>
    </location>
</feature>
<reference evidence="8 9" key="1">
    <citation type="submission" date="2019-04" db="EMBL/GenBank/DDBJ databases">
        <title>Friends and foes A comparative genomics studyof 23 Aspergillus species from section Flavi.</title>
        <authorList>
            <consortium name="DOE Joint Genome Institute"/>
            <person name="Kjaerbolling I."/>
            <person name="Vesth T."/>
            <person name="Frisvad J.C."/>
            <person name="Nybo J.L."/>
            <person name="Theobald S."/>
            <person name="Kildgaard S."/>
            <person name="Isbrandt T."/>
            <person name="Kuo A."/>
            <person name="Sato A."/>
            <person name="Lyhne E.K."/>
            <person name="Kogle M.E."/>
            <person name="Wiebenga A."/>
            <person name="Kun R.S."/>
            <person name="Lubbers R.J."/>
            <person name="Makela M.R."/>
            <person name="Barry K."/>
            <person name="Chovatia M."/>
            <person name="Clum A."/>
            <person name="Daum C."/>
            <person name="Haridas S."/>
            <person name="He G."/>
            <person name="LaButti K."/>
            <person name="Lipzen A."/>
            <person name="Mondo S."/>
            <person name="Riley R."/>
            <person name="Salamov A."/>
            <person name="Simmons B.A."/>
            <person name="Magnuson J.K."/>
            <person name="Henrissat B."/>
            <person name="Mortensen U.H."/>
            <person name="Larsen T.O."/>
            <person name="Devries R.P."/>
            <person name="Grigoriev I.V."/>
            <person name="Machida M."/>
            <person name="Baker S.E."/>
            <person name="Andersen M.R."/>
        </authorList>
    </citation>
    <scope>NUCLEOTIDE SEQUENCE [LARGE SCALE GENOMIC DNA]</scope>
    <source>
        <strain evidence="8 9">CBS 763.97</strain>
    </source>
</reference>
<evidence type="ECO:0000256" key="5">
    <source>
        <dbReference type="PROSITE-ProRule" id="PRU01243"/>
    </source>
</evidence>
<dbReference type="AlphaFoldDB" id="A0A5N7A3I1"/>
<gene>
    <name evidence="8" type="ORF">BDV27DRAFT_158515</name>
</gene>
<comment type="caution">
    <text evidence="5">Lacks conserved residue(s) required for the propagation of feature annotation.</text>
</comment>
<name>A0A5N7A3I1_9EURO</name>
<dbReference type="PROSITE" id="PS51895">
    <property type="entry name" value="AA1"/>
    <property type="match status" value="1"/>
</dbReference>
<dbReference type="GO" id="GO:0005576">
    <property type="term" value="C:extracellular region"/>
    <property type="evidence" value="ECO:0007669"/>
    <property type="project" value="UniProtKB-SubCell"/>
</dbReference>
<dbReference type="OrthoDB" id="4441334at2759"/>
<evidence type="ECO:0000256" key="6">
    <source>
        <dbReference type="SAM" id="SignalP"/>
    </source>
</evidence>
<evidence type="ECO:0000256" key="1">
    <source>
        <dbReference type="ARBA" id="ARBA00004613"/>
    </source>
</evidence>
<keyword evidence="4" id="KW-1015">Disulfide bond</keyword>
<keyword evidence="2" id="KW-0964">Secreted</keyword>
<protein>
    <recommendedName>
        <fullName evidence="7">AA1-like domain-containing protein</fullName>
    </recommendedName>
</protein>
<evidence type="ECO:0000256" key="2">
    <source>
        <dbReference type="ARBA" id="ARBA00022525"/>
    </source>
</evidence>
<evidence type="ECO:0000259" key="7">
    <source>
        <dbReference type="PROSITE" id="PS51895"/>
    </source>
</evidence>
<dbReference type="EMBL" id="ML737668">
    <property type="protein sequence ID" value="KAE8363736.1"/>
    <property type="molecule type" value="Genomic_DNA"/>
</dbReference>
<feature type="chain" id="PRO_5024834531" description="AA1-like domain-containing protein" evidence="6">
    <location>
        <begin position="20"/>
        <end position="151"/>
    </location>
</feature>
<dbReference type="Gene3D" id="2.40.350.20">
    <property type="match status" value="1"/>
</dbReference>
<keyword evidence="3 6" id="KW-0732">Signal</keyword>
<proteinExistence type="predicted"/>
<evidence type="ECO:0000313" key="8">
    <source>
        <dbReference type="EMBL" id="KAE8363736.1"/>
    </source>
</evidence>
<evidence type="ECO:0000313" key="9">
    <source>
        <dbReference type="Proteomes" id="UP000326268"/>
    </source>
</evidence>
<dbReference type="Pfam" id="PF16541">
    <property type="entry name" value="AltA1"/>
    <property type="match status" value="1"/>
</dbReference>
<dbReference type="RefSeq" id="XP_031926817.1">
    <property type="nucleotide sequence ID" value="XM_032072701.1"/>
</dbReference>
<keyword evidence="9" id="KW-1185">Reference proteome</keyword>
<comment type="subcellular location">
    <subcellularLocation>
        <location evidence="1">Secreted</location>
    </subcellularLocation>
</comment>
<evidence type="ECO:0000256" key="3">
    <source>
        <dbReference type="ARBA" id="ARBA00022729"/>
    </source>
</evidence>
<sequence>MKLTSITATVLLGAPAALAAPQSNDIGYSTEDVTVTDVKINISADNMVTDVSLKLSSSDAKNLTCSTKSPQLSIQSDASTRCGNSRYLFNLVDTGLSSFDIAVMHEYDVQGSGEYSPGQWGQGHLNLNCKSNSSGHICASSGPSSLFLTGQ</sequence>
<dbReference type="InterPro" id="IPR032382">
    <property type="entry name" value="AltA1"/>
</dbReference>
<dbReference type="Proteomes" id="UP000326268">
    <property type="component" value="Unassembled WGS sequence"/>
</dbReference>
<evidence type="ECO:0000256" key="4">
    <source>
        <dbReference type="ARBA" id="ARBA00023157"/>
    </source>
</evidence>
<organism evidence="8 9">
    <name type="scientific">Aspergillus caelatus</name>
    <dbReference type="NCBI Taxonomy" id="61420"/>
    <lineage>
        <taxon>Eukaryota</taxon>
        <taxon>Fungi</taxon>
        <taxon>Dikarya</taxon>
        <taxon>Ascomycota</taxon>
        <taxon>Pezizomycotina</taxon>
        <taxon>Eurotiomycetes</taxon>
        <taxon>Eurotiomycetidae</taxon>
        <taxon>Eurotiales</taxon>
        <taxon>Aspergillaceae</taxon>
        <taxon>Aspergillus</taxon>
        <taxon>Aspergillus subgen. Circumdati</taxon>
    </lineage>
</organism>
<dbReference type="GeneID" id="43657147"/>
<feature type="domain" description="AA1-like" evidence="7">
    <location>
        <begin position="28"/>
        <end position="151"/>
    </location>
</feature>